<reference evidence="7" key="1">
    <citation type="submission" date="2014-09" db="EMBL/GenBank/DDBJ databases">
        <title>Draft genome sequence of an oleaginous Mucoromycotina fungus Mucor ambiguus NBRC6742.</title>
        <authorList>
            <person name="Takeda I."/>
            <person name="Yamane N."/>
            <person name="Morita T."/>
            <person name="Tamano K."/>
            <person name="Machida M."/>
            <person name="Baker S."/>
            <person name="Koike H."/>
        </authorList>
    </citation>
    <scope>NUCLEOTIDE SEQUENCE</scope>
    <source>
        <strain evidence="7">NBRC 6742</strain>
    </source>
</reference>
<evidence type="ECO:0008006" key="9">
    <source>
        <dbReference type="Google" id="ProtNLM"/>
    </source>
</evidence>
<dbReference type="Proteomes" id="UP000053815">
    <property type="component" value="Unassembled WGS sequence"/>
</dbReference>
<dbReference type="OrthoDB" id="4540492at2759"/>
<keyword evidence="8" id="KW-1185">Reference proteome</keyword>
<dbReference type="GO" id="GO:0016020">
    <property type="term" value="C:membrane"/>
    <property type="evidence" value="ECO:0007669"/>
    <property type="project" value="UniProtKB-SubCell"/>
</dbReference>
<evidence type="ECO:0000256" key="6">
    <source>
        <dbReference type="SAM" id="Phobius"/>
    </source>
</evidence>
<dbReference type="Gene3D" id="1.20.1250.20">
    <property type="entry name" value="MFS general substrate transporter like domains"/>
    <property type="match status" value="1"/>
</dbReference>
<dbReference type="InterPro" id="IPR036259">
    <property type="entry name" value="MFS_trans_sf"/>
</dbReference>
<dbReference type="Pfam" id="PF00083">
    <property type="entry name" value="Sugar_tr"/>
    <property type="match status" value="1"/>
</dbReference>
<keyword evidence="2" id="KW-0813">Transport</keyword>
<proteinExistence type="predicted"/>
<evidence type="ECO:0000313" key="7">
    <source>
        <dbReference type="EMBL" id="GAN10383.1"/>
    </source>
</evidence>
<feature type="transmembrane region" description="Helical" evidence="6">
    <location>
        <begin position="70"/>
        <end position="89"/>
    </location>
</feature>
<evidence type="ECO:0000256" key="4">
    <source>
        <dbReference type="ARBA" id="ARBA00022989"/>
    </source>
</evidence>
<dbReference type="SUPFAM" id="SSF103473">
    <property type="entry name" value="MFS general substrate transporter"/>
    <property type="match status" value="1"/>
</dbReference>
<dbReference type="InterPro" id="IPR005828">
    <property type="entry name" value="MFS_sugar_transport-like"/>
</dbReference>
<sequence length="284" mass="31134">MDFAQLKMPGYKEYYVIISCLSSFSNGWAIGSANVPGEVAHACENGAAHMASKAFPDYIPKNNALWGFDVASFCVGGLIDISFVAFLVVSPIRYFFGILLASIIVLPLARVSLWGINYAIVAIPATTQFLIADCVESPRDLVSINCIEETREKLQRLRPDSKIDKEFYGMVEGQLGTAASRVAVDADAAFIEDRKSLDNQIEEDVLIRRITLTFTTLHITQQLISMNAAMYYSTSIFNTASGAEMSKYMAIVTTVVDFASNILSLILLDRMGRRALLIVAKVGA</sequence>
<keyword evidence="5 6" id="KW-0472">Membrane</keyword>
<dbReference type="AlphaFoldDB" id="A0A0C9N6Z5"/>
<protein>
    <recommendedName>
        <fullName evidence="9">Major facilitator superfamily (MFS) profile domain-containing protein</fullName>
    </recommendedName>
</protein>
<dbReference type="PANTHER" id="PTHR23503:SF8">
    <property type="entry name" value="FACILITATED GLUCOSE TRANSPORTER PROTEIN 1"/>
    <property type="match status" value="1"/>
</dbReference>
<dbReference type="EMBL" id="DF836638">
    <property type="protein sequence ID" value="GAN10383.1"/>
    <property type="molecule type" value="Genomic_DNA"/>
</dbReference>
<accession>A0A0C9N6Z5</accession>
<evidence type="ECO:0000256" key="2">
    <source>
        <dbReference type="ARBA" id="ARBA00022448"/>
    </source>
</evidence>
<feature type="transmembrane region" description="Helical" evidence="6">
    <location>
        <begin position="96"/>
        <end position="120"/>
    </location>
</feature>
<evidence type="ECO:0000256" key="5">
    <source>
        <dbReference type="ARBA" id="ARBA00023136"/>
    </source>
</evidence>
<dbReference type="STRING" id="91626.A0A0C9N6Z5"/>
<keyword evidence="4 6" id="KW-1133">Transmembrane helix</keyword>
<gene>
    <name evidence="7" type="ORF">MAM1_0349c09923</name>
</gene>
<evidence type="ECO:0000256" key="1">
    <source>
        <dbReference type="ARBA" id="ARBA00004370"/>
    </source>
</evidence>
<keyword evidence="3 6" id="KW-0812">Transmembrane</keyword>
<comment type="subcellular location">
    <subcellularLocation>
        <location evidence="1">Membrane</location>
    </subcellularLocation>
</comment>
<evidence type="ECO:0000256" key="3">
    <source>
        <dbReference type="ARBA" id="ARBA00022692"/>
    </source>
</evidence>
<dbReference type="PANTHER" id="PTHR23503">
    <property type="entry name" value="SOLUTE CARRIER FAMILY 2"/>
    <property type="match status" value="1"/>
</dbReference>
<evidence type="ECO:0000313" key="8">
    <source>
        <dbReference type="Proteomes" id="UP000053815"/>
    </source>
</evidence>
<organism evidence="7">
    <name type="scientific">Mucor ambiguus</name>
    <dbReference type="NCBI Taxonomy" id="91626"/>
    <lineage>
        <taxon>Eukaryota</taxon>
        <taxon>Fungi</taxon>
        <taxon>Fungi incertae sedis</taxon>
        <taxon>Mucoromycota</taxon>
        <taxon>Mucoromycotina</taxon>
        <taxon>Mucoromycetes</taxon>
        <taxon>Mucorales</taxon>
        <taxon>Mucorineae</taxon>
        <taxon>Mucoraceae</taxon>
        <taxon>Mucor</taxon>
    </lineage>
</organism>
<dbReference type="GO" id="GO:0015149">
    <property type="term" value="F:hexose transmembrane transporter activity"/>
    <property type="evidence" value="ECO:0007669"/>
    <property type="project" value="TreeGrafter"/>
</dbReference>
<dbReference type="InterPro" id="IPR045263">
    <property type="entry name" value="GLUT"/>
</dbReference>
<name>A0A0C9N6Z5_9FUNG</name>